<dbReference type="InterPro" id="IPR012327">
    <property type="entry name" value="MeTrfase_D12"/>
</dbReference>
<dbReference type="SUPFAM" id="SSF53335">
    <property type="entry name" value="S-adenosyl-L-methionine-dependent methyltransferases"/>
    <property type="match status" value="1"/>
</dbReference>
<evidence type="ECO:0000313" key="5">
    <source>
        <dbReference type="Proteomes" id="UP000322362"/>
    </source>
</evidence>
<dbReference type="AlphaFoldDB" id="A0A5D4HEY5"/>
<proteinExistence type="predicted"/>
<dbReference type="InterPro" id="IPR029063">
    <property type="entry name" value="SAM-dependent_MTases_sf"/>
</dbReference>
<organism evidence="4 5">
    <name type="scientific">Sphingobacterium phlebotomi</name>
    <dbReference type="NCBI Taxonomy" id="2605433"/>
    <lineage>
        <taxon>Bacteria</taxon>
        <taxon>Pseudomonadati</taxon>
        <taxon>Bacteroidota</taxon>
        <taxon>Sphingobacteriia</taxon>
        <taxon>Sphingobacteriales</taxon>
        <taxon>Sphingobacteriaceae</taxon>
        <taxon>Sphingobacterium</taxon>
    </lineage>
</organism>
<dbReference type="GO" id="GO:0043565">
    <property type="term" value="F:sequence-specific DNA binding"/>
    <property type="evidence" value="ECO:0007669"/>
    <property type="project" value="TreeGrafter"/>
</dbReference>
<keyword evidence="3" id="KW-0949">S-adenosyl-L-methionine</keyword>
<dbReference type="GO" id="GO:0032259">
    <property type="term" value="P:methylation"/>
    <property type="evidence" value="ECO:0007669"/>
    <property type="project" value="UniProtKB-KW"/>
</dbReference>
<dbReference type="InterPro" id="IPR012263">
    <property type="entry name" value="M_m6A_EcoRV"/>
</dbReference>
<keyword evidence="1 4" id="KW-0489">Methyltransferase</keyword>
<gene>
    <name evidence="4" type="ORF">FXV77_05180</name>
</gene>
<dbReference type="Pfam" id="PF02086">
    <property type="entry name" value="MethyltransfD12"/>
    <property type="match status" value="1"/>
</dbReference>
<name>A0A5D4HEY5_9SPHI</name>
<dbReference type="EMBL" id="VTAV01000002">
    <property type="protein sequence ID" value="TYR37400.1"/>
    <property type="molecule type" value="Genomic_DNA"/>
</dbReference>
<evidence type="ECO:0000256" key="2">
    <source>
        <dbReference type="ARBA" id="ARBA00022679"/>
    </source>
</evidence>
<keyword evidence="5" id="KW-1185">Reference proteome</keyword>
<dbReference type="GO" id="GO:0006298">
    <property type="term" value="P:mismatch repair"/>
    <property type="evidence" value="ECO:0007669"/>
    <property type="project" value="TreeGrafter"/>
</dbReference>
<comment type="caution">
    <text evidence="4">The sequence shown here is derived from an EMBL/GenBank/DDBJ whole genome shotgun (WGS) entry which is preliminary data.</text>
</comment>
<protein>
    <submittedName>
        <fullName evidence="4">DNA adenine methylase</fullName>
    </submittedName>
</protein>
<dbReference type="GO" id="GO:0009307">
    <property type="term" value="P:DNA restriction-modification system"/>
    <property type="evidence" value="ECO:0007669"/>
    <property type="project" value="InterPro"/>
</dbReference>
<dbReference type="RefSeq" id="WP_148918141.1">
    <property type="nucleotide sequence ID" value="NZ_VTAV01000002.1"/>
</dbReference>
<evidence type="ECO:0000313" key="4">
    <source>
        <dbReference type="EMBL" id="TYR37400.1"/>
    </source>
</evidence>
<dbReference type="GO" id="GO:0009007">
    <property type="term" value="F:site-specific DNA-methyltransferase (adenine-specific) activity"/>
    <property type="evidence" value="ECO:0007669"/>
    <property type="project" value="UniProtKB-EC"/>
</dbReference>
<evidence type="ECO:0000256" key="1">
    <source>
        <dbReference type="ARBA" id="ARBA00022603"/>
    </source>
</evidence>
<dbReference type="Proteomes" id="UP000322362">
    <property type="component" value="Unassembled WGS sequence"/>
</dbReference>
<accession>A0A5D4HEY5</accession>
<sequence>MENRKKLRPPLTYYGGKQTLAPFIETLIPEHGLYGEPFFGGGAVFFLKPKSKVEVINDTNSELMNFYRVAKTRFKDLKELIQQSLISRELHRQAVIIYNNPNLFDEVRRAWAVWIMCIMGFSSKLEGPFGYDKRDGSQAKRLSLKKEMFTEELLERLENVQIESADALYVIKSRDHKEAFFYCDPPYIGSNMGHYKGYTEADFRSLLETLASIEGKFLLSSYPSDILTEFIERNGWISMQKELTVTVNIKSGNDKKKLEVLTANYPIEEGNGFSN</sequence>
<evidence type="ECO:0000256" key="3">
    <source>
        <dbReference type="ARBA" id="ARBA00022691"/>
    </source>
</evidence>
<reference evidence="4 5" key="1">
    <citation type="submission" date="2019-08" db="EMBL/GenBank/DDBJ databases">
        <title>Phlebobacter frassis gen. nov. sp. nov., a new member of family Sphingobacteriaceae isolated from sand fly rearing media.</title>
        <authorList>
            <person name="Kakumanu M.L."/>
            <person name="Marayati B.F."/>
            <person name="Wada-Katsumata A."/>
            <person name="Wasserberg G."/>
            <person name="Schal C."/>
            <person name="Apperson C.S."/>
            <person name="Ponnusamy L."/>
        </authorList>
    </citation>
    <scope>NUCLEOTIDE SEQUENCE [LARGE SCALE GENOMIC DNA]</scope>
    <source>
        <strain evidence="4 5">SSI9</strain>
    </source>
</reference>
<dbReference type="PANTHER" id="PTHR30481">
    <property type="entry name" value="DNA ADENINE METHYLASE"/>
    <property type="match status" value="1"/>
</dbReference>
<keyword evidence="2" id="KW-0808">Transferase</keyword>
<dbReference type="PRINTS" id="PR00505">
    <property type="entry name" value="D12N6MTFRASE"/>
</dbReference>
<dbReference type="Gene3D" id="3.40.50.150">
    <property type="entry name" value="Vaccinia Virus protein VP39"/>
    <property type="match status" value="2"/>
</dbReference>
<dbReference type="GO" id="GO:1904047">
    <property type="term" value="F:S-adenosyl-L-methionine binding"/>
    <property type="evidence" value="ECO:0007669"/>
    <property type="project" value="TreeGrafter"/>
</dbReference>
<dbReference type="PIRSF" id="PIRSF000398">
    <property type="entry name" value="M_m6A_EcoRV"/>
    <property type="match status" value="1"/>
</dbReference>